<reference evidence="1 2" key="1">
    <citation type="submission" date="2024-10" db="EMBL/GenBank/DDBJ databases">
        <title>The Natural Products Discovery Center: Release of the First 8490 Sequenced Strains for Exploring Actinobacteria Biosynthetic Diversity.</title>
        <authorList>
            <person name="Kalkreuter E."/>
            <person name="Kautsar S.A."/>
            <person name="Yang D."/>
            <person name="Bader C.D."/>
            <person name="Teijaro C.N."/>
            <person name="Fluegel L."/>
            <person name="Davis C.M."/>
            <person name="Simpson J.R."/>
            <person name="Lauterbach L."/>
            <person name="Steele A.D."/>
            <person name="Gui C."/>
            <person name="Meng S."/>
            <person name="Li G."/>
            <person name="Viehrig K."/>
            <person name="Ye F."/>
            <person name="Su P."/>
            <person name="Kiefer A.F."/>
            <person name="Nichols A."/>
            <person name="Cepeda A.J."/>
            <person name="Yan W."/>
            <person name="Fan B."/>
            <person name="Jiang Y."/>
            <person name="Adhikari A."/>
            <person name="Zheng C.-J."/>
            <person name="Schuster L."/>
            <person name="Cowan T.M."/>
            <person name="Smanski M.J."/>
            <person name="Chevrette M.G."/>
            <person name="De Carvalho L.P.S."/>
            <person name="Shen B."/>
        </authorList>
    </citation>
    <scope>NUCLEOTIDE SEQUENCE [LARGE SCALE GENOMIC DNA]</scope>
    <source>
        <strain evidence="1 2">NPDC007147</strain>
    </source>
</reference>
<dbReference type="RefSeq" id="WP_388354053.1">
    <property type="nucleotide sequence ID" value="NZ_JBIAFJ010000050.1"/>
</dbReference>
<name>A0ABW6L2H0_9ACTN</name>
<dbReference type="Proteomes" id="UP001601197">
    <property type="component" value="Unassembled WGS sequence"/>
</dbReference>
<sequence>MIPGLFVPAASGVVIAREFPMDIAALITWAVTALGGLHLPAPVVFGHFTLTAIGPVVRIIHVGGG</sequence>
<comment type="caution">
    <text evidence="1">The sequence shown here is derived from an EMBL/GenBank/DDBJ whole genome shotgun (WGS) entry which is preliminary data.</text>
</comment>
<evidence type="ECO:0000313" key="2">
    <source>
        <dbReference type="Proteomes" id="UP001601197"/>
    </source>
</evidence>
<proteinExistence type="predicted"/>
<dbReference type="EMBL" id="JBIAFJ010000050">
    <property type="protein sequence ID" value="MFE9174308.1"/>
    <property type="molecule type" value="Genomic_DNA"/>
</dbReference>
<protein>
    <submittedName>
        <fullName evidence="1">Uncharacterized protein</fullName>
    </submittedName>
</protein>
<gene>
    <name evidence="1" type="ORF">ACFYNZ_33545</name>
</gene>
<evidence type="ECO:0000313" key="1">
    <source>
        <dbReference type="EMBL" id="MFE9174308.1"/>
    </source>
</evidence>
<organism evidence="1 2">
    <name type="scientific">Streptomyces kebangsaanensis</name>
    <dbReference type="NCBI Taxonomy" id="864058"/>
    <lineage>
        <taxon>Bacteria</taxon>
        <taxon>Bacillati</taxon>
        <taxon>Actinomycetota</taxon>
        <taxon>Actinomycetes</taxon>
        <taxon>Kitasatosporales</taxon>
        <taxon>Streptomycetaceae</taxon>
        <taxon>Streptomyces</taxon>
    </lineage>
</organism>
<accession>A0ABW6L2H0</accession>
<keyword evidence="2" id="KW-1185">Reference proteome</keyword>